<dbReference type="EMBL" id="PHNJ01000002">
    <property type="protein sequence ID" value="TYL39556.1"/>
    <property type="molecule type" value="Genomic_DNA"/>
</dbReference>
<dbReference type="AlphaFoldDB" id="A0A8J8Q5A0"/>
<protein>
    <recommendedName>
        <fullName evidence="1">Halobacterial output domain-containing protein</fullName>
    </recommendedName>
</protein>
<dbReference type="OrthoDB" id="221929at2157"/>
<sequence length="82" mass="9137">MKSQTMRRECEQLSFRVIEAIADTMETDVIDLQPPLYSVIDPTALDLLFSGSGPIRVEFGYEGHTILVDADRTIAVDGTVYD</sequence>
<accession>A0A8J8Q5A0</accession>
<evidence type="ECO:0000313" key="2">
    <source>
        <dbReference type="EMBL" id="TYL39556.1"/>
    </source>
</evidence>
<dbReference type="InterPro" id="IPR040624">
    <property type="entry name" value="HalOD1"/>
</dbReference>
<organism evidence="2 3">
    <name type="scientific">Natronococcus pandeyae</name>
    <dbReference type="NCBI Taxonomy" id="2055836"/>
    <lineage>
        <taxon>Archaea</taxon>
        <taxon>Methanobacteriati</taxon>
        <taxon>Methanobacteriota</taxon>
        <taxon>Stenosarchaea group</taxon>
        <taxon>Halobacteria</taxon>
        <taxon>Halobacteriales</taxon>
        <taxon>Natrialbaceae</taxon>
        <taxon>Natronococcus</taxon>
    </lineage>
</organism>
<gene>
    <name evidence="2" type="ORF">CV102_04480</name>
</gene>
<proteinExistence type="predicted"/>
<evidence type="ECO:0000313" key="3">
    <source>
        <dbReference type="Proteomes" id="UP000766904"/>
    </source>
</evidence>
<keyword evidence="3" id="KW-1185">Reference proteome</keyword>
<evidence type="ECO:0000259" key="1">
    <source>
        <dbReference type="Pfam" id="PF18545"/>
    </source>
</evidence>
<name>A0A8J8Q5A0_9EURY</name>
<comment type="caution">
    <text evidence="2">The sequence shown here is derived from an EMBL/GenBank/DDBJ whole genome shotgun (WGS) entry which is preliminary data.</text>
</comment>
<feature type="domain" description="Halobacterial output" evidence="1">
    <location>
        <begin position="11"/>
        <end position="77"/>
    </location>
</feature>
<reference evidence="2" key="1">
    <citation type="submission" date="2017-11" db="EMBL/GenBank/DDBJ databases">
        <authorList>
            <person name="Kajale S.C."/>
            <person name="Sharma A."/>
        </authorList>
    </citation>
    <scope>NUCLEOTIDE SEQUENCE</scope>
    <source>
        <strain evidence="2">LS1_42</strain>
    </source>
</reference>
<dbReference type="Proteomes" id="UP000766904">
    <property type="component" value="Unassembled WGS sequence"/>
</dbReference>
<dbReference type="RefSeq" id="WP_148856690.1">
    <property type="nucleotide sequence ID" value="NZ_PHNJ01000002.1"/>
</dbReference>
<dbReference type="Pfam" id="PF18545">
    <property type="entry name" value="HalOD1"/>
    <property type="match status" value="1"/>
</dbReference>